<feature type="region of interest" description="Disordered" evidence="1">
    <location>
        <begin position="34"/>
        <end position="61"/>
    </location>
</feature>
<dbReference type="Proteomes" id="UP000324222">
    <property type="component" value="Unassembled WGS sequence"/>
</dbReference>
<name>A0A5B7I218_PORTR</name>
<keyword evidence="3" id="KW-1185">Reference proteome</keyword>
<reference evidence="2 3" key="1">
    <citation type="submission" date="2019-05" db="EMBL/GenBank/DDBJ databases">
        <title>Another draft genome of Portunus trituberculatus and its Hox gene families provides insights of decapod evolution.</title>
        <authorList>
            <person name="Jeong J.-H."/>
            <person name="Song I."/>
            <person name="Kim S."/>
            <person name="Choi T."/>
            <person name="Kim D."/>
            <person name="Ryu S."/>
            <person name="Kim W."/>
        </authorList>
    </citation>
    <scope>NUCLEOTIDE SEQUENCE [LARGE SCALE GENOMIC DNA]</scope>
    <source>
        <tissue evidence="2">Muscle</tissue>
    </source>
</reference>
<evidence type="ECO:0000313" key="2">
    <source>
        <dbReference type="EMBL" id="MPC77752.1"/>
    </source>
</evidence>
<proteinExistence type="predicted"/>
<gene>
    <name evidence="2" type="ORF">E2C01_072217</name>
</gene>
<dbReference type="AlphaFoldDB" id="A0A5B7I218"/>
<sequence length="61" mass="6938">MCPSIEWVKQLVSPGITLIKIRQDTLRSLKKYDDHHSTLSGNSKESARDGRRRQCGKTLVV</sequence>
<accession>A0A5B7I218</accession>
<evidence type="ECO:0000313" key="3">
    <source>
        <dbReference type="Proteomes" id="UP000324222"/>
    </source>
</evidence>
<organism evidence="2 3">
    <name type="scientific">Portunus trituberculatus</name>
    <name type="common">Swimming crab</name>
    <name type="synonym">Neptunus trituberculatus</name>
    <dbReference type="NCBI Taxonomy" id="210409"/>
    <lineage>
        <taxon>Eukaryota</taxon>
        <taxon>Metazoa</taxon>
        <taxon>Ecdysozoa</taxon>
        <taxon>Arthropoda</taxon>
        <taxon>Crustacea</taxon>
        <taxon>Multicrustacea</taxon>
        <taxon>Malacostraca</taxon>
        <taxon>Eumalacostraca</taxon>
        <taxon>Eucarida</taxon>
        <taxon>Decapoda</taxon>
        <taxon>Pleocyemata</taxon>
        <taxon>Brachyura</taxon>
        <taxon>Eubrachyura</taxon>
        <taxon>Portunoidea</taxon>
        <taxon>Portunidae</taxon>
        <taxon>Portuninae</taxon>
        <taxon>Portunus</taxon>
    </lineage>
</organism>
<protein>
    <submittedName>
        <fullName evidence="2">Uncharacterized protein</fullName>
    </submittedName>
</protein>
<comment type="caution">
    <text evidence="2">The sequence shown here is derived from an EMBL/GenBank/DDBJ whole genome shotgun (WGS) entry which is preliminary data.</text>
</comment>
<dbReference type="EMBL" id="VSRR010046647">
    <property type="protein sequence ID" value="MPC77752.1"/>
    <property type="molecule type" value="Genomic_DNA"/>
</dbReference>
<evidence type="ECO:0000256" key="1">
    <source>
        <dbReference type="SAM" id="MobiDB-lite"/>
    </source>
</evidence>